<evidence type="ECO:0000256" key="23">
    <source>
        <dbReference type="ARBA" id="ARBA00023176"/>
    </source>
</evidence>
<feature type="transmembrane region" description="Helical" evidence="29">
    <location>
        <begin position="676"/>
        <end position="694"/>
    </location>
</feature>
<dbReference type="GO" id="GO:0048511">
    <property type="term" value="P:rhythmic process"/>
    <property type="evidence" value="ECO:0007669"/>
    <property type="project" value="UniProtKB-KW"/>
</dbReference>
<dbReference type="FunFam" id="3.40.50.300:FF:000172">
    <property type="entry name" value="Dynamin-1-like protein isoform 1"/>
    <property type="match status" value="1"/>
</dbReference>
<evidence type="ECO:0000256" key="7">
    <source>
        <dbReference type="ARBA" id="ARBA00004600"/>
    </source>
</evidence>
<reference evidence="32" key="3">
    <citation type="submission" date="2025-09" db="UniProtKB">
        <authorList>
            <consortium name="Ensembl"/>
        </authorList>
    </citation>
    <scope>IDENTIFICATION</scope>
    <source>
        <strain evidence="32">Hd-rR</strain>
    </source>
</reference>
<dbReference type="EC" id="3.6.5.5" evidence="8"/>
<dbReference type="GO" id="GO:0048312">
    <property type="term" value="P:intracellular distribution of mitochondria"/>
    <property type="evidence" value="ECO:0000318"/>
    <property type="project" value="GO_Central"/>
</dbReference>
<sequence>METLIPVINKLQDVFNTVGADIIQLPQIAVVGTQSSGKSSVLESLVGRDLLPRGTGVVTRRPLILQLVHVDAGDARNNEDGGKEVQEWGKFLHTKSKIFTDFDEIRLEIEQETERISGNNKGISEEPIHLKIFSPFVVNLTLVDLPGITKVPVGDQPQDIEIQIRDLILKHISNPNCIILAVTAANTDMATSEALKVAREVDPDGRRTLAVVTKLDLMDAGTDAMDVLMGRVIPVKLGLIGVVNRSQLDINNKKCVADAIRDEQAFLQKKYPSLANRNGTKYLAKTLNRLLMHHIRDCLPELKTRINVLAAQYQSLLSSYGEPVEDASATLLQLITKFATEYCNTIEGTAKYIETAELCGGARICYIFHETFGRTLESVDPLGGLTTIDILTAIRNATGPRPSLFVPEISFELLVKKQVKRLEEPSLRCVELVHEEMQRIIQHCSNYSTQELQRFPKLHEAIVEVVTSLLRKRLPITNEMVHNLVAIELAYINTKHPDFADACGVMNNNIEEQRRNRMRELPAAVPRDKAPAAGPQGEQDGTGNWRGMLKKGEEAPASGPGTPLKGAVNLLDVPVPVARKLSSREQRDCEVIERLIKSYFLIVRKNIQDSVPKAVMHFLVNHVKDSLQSELVGQLYKSGLLTDLLTESEDMAQRRKEAADMLQVPAPPPFLAGPQSQIIVVVFFTFNVCLGIVVRRRYREQARSSPKSGRRICGEKHPPDPAPEGRRPSYPSGLNFIKDQGSLSYKTSQIPAPVCRRRHGGFLKGVLWSIRICEVDVGT</sequence>
<dbReference type="Pfam" id="PF02212">
    <property type="entry name" value="GED"/>
    <property type="match status" value="1"/>
</dbReference>
<evidence type="ECO:0000256" key="22">
    <source>
        <dbReference type="ARBA" id="ARBA00023140"/>
    </source>
</evidence>
<keyword evidence="33" id="KW-1185">Reference proteome</keyword>
<gene>
    <name evidence="32" type="primary">LOC101168415</name>
</gene>
<evidence type="ECO:0000256" key="2">
    <source>
        <dbReference type="ARBA" id="ARBA00004275"/>
    </source>
</evidence>
<dbReference type="GO" id="GO:0003924">
    <property type="term" value="F:GTPase activity"/>
    <property type="evidence" value="ECO:0000318"/>
    <property type="project" value="GO_Central"/>
</dbReference>
<evidence type="ECO:0000256" key="18">
    <source>
        <dbReference type="ARBA" id="ARBA00023121"/>
    </source>
</evidence>
<keyword evidence="22" id="KW-0576">Peroxisome</keyword>
<dbReference type="GO" id="GO:0005739">
    <property type="term" value="C:mitochondrion"/>
    <property type="evidence" value="ECO:0000318"/>
    <property type="project" value="GO_Central"/>
</dbReference>
<keyword evidence="11" id="KW-0963">Cytoplasm</keyword>
<dbReference type="GO" id="GO:0008289">
    <property type="term" value="F:lipid binding"/>
    <property type="evidence" value="ECO:0007669"/>
    <property type="project" value="UniProtKB-KW"/>
</dbReference>
<dbReference type="GO" id="GO:0005525">
    <property type="term" value="F:GTP binding"/>
    <property type="evidence" value="ECO:0007669"/>
    <property type="project" value="UniProtKB-KW"/>
</dbReference>
<dbReference type="PROSITE" id="PS51718">
    <property type="entry name" value="G_DYNAMIN_2"/>
    <property type="match status" value="1"/>
</dbReference>
<dbReference type="InterPro" id="IPR019762">
    <property type="entry name" value="Dynamin_GTPase_CS"/>
</dbReference>
<evidence type="ECO:0000313" key="33">
    <source>
        <dbReference type="Proteomes" id="UP000001038"/>
    </source>
</evidence>
<dbReference type="InterPro" id="IPR003130">
    <property type="entry name" value="GED"/>
</dbReference>
<dbReference type="InterPro" id="IPR030381">
    <property type="entry name" value="G_DYNAMIN_dom"/>
</dbReference>
<dbReference type="Gene3D" id="1.20.120.1240">
    <property type="entry name" value="Dynamin, middle domain"/>
    <property type="match status" value="1"/>
</dbReference>
<evidence type="ECO:0000256" key="16">
    <source>
        <dbReference type="ARBA" id="ARBA00023034"/>
    </source>
</evidence>
<accession>A0A3B3ICJ0</accession>
<dbReference type="PANTHER" id="PTHR11566">
    <property type="entry name" value="DYNAMIN"/>
    <property type="match status" value="1"/>
</dbReference>
<reference evidence="32 33" key="1">
    <citation type="journal article" date="2007" name="Nature">
        <title>The medaka draft genome and insights into vertebrate genome evolution.</title>
        <authorList>
            <person name="Kasahara M."/>
            <person name="Naruse K."/>
            <person name="Sasaki S."/>
            <person name="Nakatani Y."/>
            <person name="Qu W."/>
            <person name="Ahsan B."/>
            <person name="Yamada T."/>
            <person name="Nagayasu Y."/>
            <person name="Doi K."/>
            <person name="Kasai Y."/>
            <person name="Jindo T."/>
            <person name="Kobayashi D."/>
            <person name="Shimada A."/>
            <person name="Toyoda A."/>
            <person name="Kuroki Y."/>
            <person name="Fujiyama A."/>
            <person name="Sasaki T."/>
            <person name="Shimizu A."/>
            <person name="Asakawa S."/>
            <person name="Shimizu N."/>
            <person name="Hashimoto S."/>
            <person name="Yang J."/>
            <person name="Lee Y."/>
            <person name="Matsushima K."/>
            <person name="Sugano S."/>
            <person name="Sakaizumi M."/>
            <person name="Narita T."/>
            <person name="Ohishi K."/>
            <person name="Haga S."/>
            <person name="Ohta F."/>
            <person name="Nomoto H."/>
            <person name="Nogata K."/>
            <person name="Morishita T."/>
            <person name="Endo T."/>
            <person name="Shin-I T."/>
            <person name="Takeda H."/>
            <person name="Morishita S."/>
            <person name="Kohara Y."/>
        </authorList>
    </citation>
    <scope>NUCLEOTIDE SEQUENCE [LARGE SCALE GENOMIC DNA]</scope>
    <source>
        <strain evidence="32 33">Hd-rR</strain>
    </source>
</reference>
<evidence type="ECO:0000256" key="10">
    <source>
        <dbReference type="ARBA" id="ARBA00018833"/>
    </source>
</evidence>
<dbReference type="GeneTree" id="ENSGT00940000155504"/>
<keyword evidence="24" id="KW-0968">Cytoplasmic vesicle</keyword>
<keyword evidence="19" id="KW-0496">Mitochondrion</keyword>
<keyword evidence="18" id="KW-0446">Lipid-binding</keyword>
<keyword evidence="29" id="KW-0812">Transmembrane</keyword>
<evidence type="ECO:0000256" key="9">
    <source>
        <dbReference type="ARBA" id="ARBA00015210"/>
    </source>
</evidence>
<keyword evidence="17" id="KW-0090">Biological rhythms</keyword>
<evidence type="ECO:0000259" key="30">
    <source>
        <dbReference type="PROSITE" id="PS51388"/>
    </source>
</evidence>
<dbReference type="SMART" id="SM00053">
    <property type="entry name" value="DYNc"/>
    <property type="match status" value="1"/>
</dbReference>
<evidence type="ECO:0000256" key="13">
    <source>
        <dbReference type="ARBA" id="ARBA00022787"/>
    </source>
</evidence>
<evidence type="ECO:0000256" key="28">
    <source>
        <dbReference type="SAM" id="MobiDB-lite"/>
    </source>
</evidence>
<dbReference type="PRINTS" id="PR00195">
    <property type="entry name" value="DYNAMIN"/>
</dbReference>
<dbReference type="GO" id="GO:0043653">
    <property type="term" value="P:mitochondrial fragmentation involved in apoptotic process"/>
    <property type="evidence" value="ECO:0000318"/>
    <property type="project" value="GO_Central"/>
</dbReference>
<proteinExistence type="inferred from homology"/>
<dbReference type="GO" id="GO:0005741">
    <property type="term" value="C:mitochondrial outer membrane"/>
    <property type="evidence" value="ECO:0007669"/>
    <property type="project" value="UniProtKB-SubCell"/>
</dbReference>
<dbReference type="CDD" id="cd08771">
    <property type="entry name" value="DLP_1"/>
    <property type="match status" value="1"/>
</dbReference>
<dbReference type="InterPro" id="IPR020850">
    <property type="entry name" value="GED_dom"/>
</dbReference>
<dbReference type="InterPro" id="IPR027417">
    <property type="entry name" value="P-loop_NTPase"/>
</dbReference>
<evidence type="ECO:0000256" key="5">
    <source>
        <dbReference type="ARBA" id="ARBA00004514"/>
    </source>
</evidence>
<keyword evidence="23" id="KW-0168">Coated pit</keyword>
<dbReference type="GO" id="GO:0005794">
    <property type="term" value="C:Golgi apparatus"/>
    <property type="evidence" value="ECO:0007669"/>
    <property type="project" value="UniProtKB-SubCell"/>
</dbReference>
<organism evidence="32 33">
    <name type="scientific">Oryzias latipes</name>
    <name type="common">Japanese rice fish</name>
    <name type="synonym">Japanese killifish</name>
    <dbReference type="NCBI Taxonomy" id="8090"/>
    <lineage>
        <taxon>Eukaryota</taxon>
        <taxon>Metazoa</taxon>
        <taxon>Chordata</taxon>
        <taxon>Craniata</taxon>
        <taxon>Vertebrata</taxon>
        <taxon>Euteleostomi</taxon>
        <taxon>Actinopterygii</taxon>
        <taxon>Neopterygii</taxon>
        <taxon>Teleostei</taxon>
        <taxon>Neoteleostei</taxon>
        <taxon>Acanthomorphata</taxon>
        <taxon>Ovalentaria</taxon>
        <taxon>Atherinomorphae</taxon>
        <taxon>Beloniformes</taxon>
        <taxon>Adrianichthyidae</taxon>
        <taxon>Oryziinae</taxon>
        <taxon>Oryzias</taxon>
    </lineage>
</organism>
<evidence type="ECO:0000259" key="31">
    <source>
        <dbReference type="PROSITE" id="PS51718"/>
    </source>
</evidence>
<dbReference type="GO" id="GO:0016020">
    <property type="term" value="C:membrane"/>
    <property type="evidence" value="ECO:0000318"/>
    <property type="project" value="GO_Central"/>
</dbReference>
<comment type="similarity">
    <text evidence="27">Belongs to the TRAFAC class dynamin-like GTPase superfamily. Dynamin/Fzo/YdjA family.</text>
</comment>
<dbReference type="InParanoid" id="A0A3B3ICJ0"/>
<keyword evidence="12 27" id="KW-0547">Nucleotide-binding</keyword>
<dbReference type="Gene3D" id="3.40.50.300">
    <property type="entry name" value="P-loop containing nucleotide triphosphate hydrolases"/>
    <property type="match status" value="1"/>
</dbReference>
<comment type="subcellular location">
    <subcellularLocation>
        <location evidence="5">Cytoplasm</location>
        <location evidence="5">Cytosol</location>
    </subcellularLocation>
    <subcellularLocation>
        <location evidence="3">Cytoplasmic vesicle</location>
        <location evidence="3">Secretory vesicle</location>
        <location evidence="3">Synaptic vesicle membrane</location>
    </subcellularLocation>
    <subcellularLocation>
        <location evidence="1">Endomembrane system</location>
        <topology evidence="1">Peripheral membrane protein</topology>
    </subcellularLocation>
    <subcellularLocation>
        <location evidence="6">Golgi apparatus</location>
    </subcellularLocation>
    <subcellularLocation>
        <location evidence="7">Membrane</location>
        <location evidence="7">Clathrin-coated pit</location>
    </subcellularLocation>
    <subcellularLocation>
        <location evidence="4">Mitochondrion outer membrane</location>
        <topology evidence="4">Peripheral membrane protein</topology>
    </subcellularLocation>
    <subcellularLocation>
        <location evidence="2">Peroxisome</location>
    </subcellularLocation>
</comment>
<feature type="domain" description="Dynamin-type G" evidence="31">
    <location>
        <begin position="22"/>
        <end position="300"/>
    </location>
</feature>
<evidence type="ECO:0000256" key="6">
    <source>
        <dbReference type="ARBA" id="ARBA00004555"/>
    </source>
</evidence>
<dbReference type="GO" id="GO:0008017">
    <property type="term" value="F:microtubule binding"/>
    <property type="evidence" value="ECO:0000318"/>
    <property type="project" value="GO_Central"/>
</dbReference>
<evidence type="ECO:0000256" key="12">
    <source>
        <dbReference type="ARBA" id="ARBA00022741"/>
    </source>
</evidence>
<dbReference type="Proteomes" id="UP000001038">
    <property type="component" value="Chromosome 23"/>
</dbReference>
<dbReference type="SMART" id="SM00302">
    <property type="entry name" value="GED"/>
    <property type="match status" value="1"/>
</dbReference>
<dbReference type="Pfam" id="PF00350">
    <property type="entry name" value="Dynamin_N"/>
    <property type="match status" value="1"/>
</dbReference>
<evidence type="ECO:0000256" key="24">
    <source>
        <dbReference type="ARBA" id="ARBA00023329"/>
    </source>
</evidence>
<evidence type="ECO:0000256" key="17">
    <source>
        <dbReference type="ARBA" id="ARBA00023108"/>
    </source>
</evidence>
<evidence type="ECO:0000256" key="25">
    <source>
        <dbReference type="ARBA" id="ARBA00031810"/>
    </source>
</evidence>
<dbReference type="PANTHER" id="PTHR11566:SF39">
    <property type="entry name" value="DYNAMIN-1-LIKE PROTEIN"/>
    <property type="match status" value="1"/>
</dbReference>
<dbReference type="GO" id="GO:0030672">
    <property type="term" value="C:synaptic vesicle membrane"/>
    <property type="evidence" value="ECO:0007669"/>
    <property type="project" value="UniProtKB-SubCell"/>
</dbReference>
<keyword evidence="16" id="KW-0333">Golgi apparatus</keyword>
<evidence type="ECO:0000256" key="11">
    <source>
        <dbReference type="ARBA" id="ARBA00022490"/>
    </source>
</evidence>
<name>A0A3B3ICJ0_ORYLA</name>
<dbReference type="Pfam" id="PF01031">
    <property type="entry name" value="Dynamin_M"/>
    <property type="match status" value="1"/>
</dbReference>
<keyword evidence="20 27" id="KW-0342">GTP-binding</keyword>
<keyword evidence="21 29" id="KW-0472">Membrane</keyword>
<evidence type="ECO:0000256" key="19">
    <source>
        <dbReference type="ARBA" id="ARBA00023128"/>
    </source>
</evidence>
<feature type="domain" description="GED" evidence="30">
    <location>
        <begin position="589"/>
        <end position="680"/>
    </location>
</feature>
<feature type="compositionally biased region" description="Basic and acidic residues" evidence="28">
    <location>
        <begin position="712"/>
        <end position="727"/>
    </location>
</feature>
<protein>
    <recommendedName>
        <fullName evidence="10">Dynamin-1-like protein</fullName>
        <ecNumber evidence="8">3.6.5.5</ecNumber>
    </recommendedName>
    <alternativeName>
        <fullName evidence="9">Interferon-induced GTP-binding protein Mx</fullName>
    </alternativeName>
    <alternativeName>
        <fullName evidence="25">Interferon-inducible Mx protein</fullName>
    </alternativeName>
</protein>
<dbReference type="GO" id="GO:0000266">
    <property type="term" value="P:mitochondrial fission"/>
    <property type="evidence" value="ECO:0000318"/>
    <property type="project" value="GO_Central"/>
</dbReference>
<evidence type="ECO:0000256" key="1">
    <source>
        <dbReference type="ARBA" id="ARBA00004184"/>
    </source>
</evidence>
<dbReference type="InterPro" id="IPR000375">
    <property type="entry name" value="Dynamin_stalk"/>
</dbReference>
<comment type="catalytic activity">
    <reaction evidence="26">
        <text>GTP + H2O = GDP + phosphate + H(+)</text>
        <dbReference type="Rhea" id="RHEA:19669"/>
        <dbReference type="ChEBI" id="CHEBI:15377"/>
        <dbReference type="ChEBI" id="CHEBI:15378"/>
        <dbReference type="ChEBI" id="CHEBI:37565"/>
        <dbReference type="ChEBI" id="CHEBI:43474"/>
        <dbReference type="ChEBI" id="CHEBI:58189"/>
        <dbReference type="EC" id="3.6.5.5"/>
    </reaction>
</comment>
<evidence type="ECO:0000256" key="26">
    <source>
        <dbReference type="ARBA" id="ARBA00048040"/>
    </source>
</evidence>
<dbReference type="GO" id="GO:0005737">
    <property type="term" value="C:cytoplasm"/>
    <property type="evidence" value="ECO:0000318"/>
    <property type="project" value="GO_Central"/>
</dbReference>
<dbReference type="Bgee" id="ENSORLG00000010705">
    <property type="expression patterns" value="Expressed in brain and 14 other cell types or tissues"/>
</dbReference>
<dbReference type="InterPro" id="IPR001401">
    <property type="entry name" value="Dynamin_GTPase"/>
</dbReference>
<dbReference type="FunFam" id="1.20.120.1240:FF:000001">
    <property type="entry name" value="Dynamin 1 like"/>
    <property type="match status" value="1"/>
</dbReference>
<dbReference type="GO" id="GO:0005777">
    <property type="term" value="C:peroxisome"/>
    <property type="evidence" value="ECO:0007669"/>
    <property type="project" value="UniProtKB-SubCell"/>
</dbReference>
<keyword evidence="13" id="KW-1000">Mitochondrion outer membrane</keyword>
<dbReference type="GO" id="GO:0005829">
    <property type="term" value="C:cytosol"/>
    <property type="evidence" value="ECO:0007669"/>
    <property type="project" value="UniProtKB-SubCell"/>
</dbReference>
<dbReference type="SUPFAM" id="SSF52540">
    <property type="entry name" value="P-loop containing nucleoside triphosphate hydrolases"/>
    <property type="match status" value="1"/>
</dbReference>
<evidence type="ECO:0000313" key="32">
    <source>
        <dbReference type="Ensembl" id="ENSORLP00000041842.1"/>
    </source>
</evidence>
<evidence type="ECO:0000256" key="4">
    <source>
        <dbReference type="ARBA" id="ARBA00004450"/>
    </source>
</evidence>
<evidence type="ECO:0000256" key="8">
    <source>
        <dbReference type="ARBA" id="ARBA00011980"/>
    </source>
</evidence>
<evidence type="ECO:0000256" key="3">
    <source>
        <dbReference type="ARBA" id="ARBA00004432"/>
    </source>
</evidence>
<keyword evidence="15" id="KW-0770">Synapse</keyword>
<evidence type="ECO:0000256" key="21">
    <source>
        <dbReference type="ARBA" id="ARBA00023136"/>
    </source>
</evidence>
<dbReference type="PROSITE" id="PS51388">
    <property type="entry name" value="GED"/>
    <property type="match status" value="1"/>
</dbReference>
<dbReference type="Ensembl" id="ENSORLT00000042041.1">
    <property type="protein sequence ID" value="ENSORLP00000041842.1"/>
    <property type="gene ID" value="ENSORLG00000010705.2"/>
</dbReference>
<evidence type="ECO:0000256" key="29">
    <source>
        <dbReference type="SAM" id="Phobius"/>
    </source>
</evidence>
<dbReference type="PROSITE" id="PS00410">
    <property type="entry name" value="G_DYNAMIN_1"/>
    <property type="match status" value="1"/>
</dbReference>
<feature type="region of interest" description="Disordered" evidence="28">
    <location>
        <begin position="704"/>
        <end position="733"/>
    </location>
</feature>
<evidence type="ECO:0000256" key="15">
    <source>
        <dbReference type="ARBA" id="ARBA00023018"/>
    </source>
</evidence>
<dbReference type="STRING" id="8090.ENSORLP00000041842"/>
<dbReference type="GO" id="GO:0005905">
    <property type="term" value="C:clathrin-coated pit"/>
    <property type="evidence" value="ECO:0007669"/>
    <property type="project" value="UniProtKB-SubCell"/>
</dbReference>
<feature type="region of interest" description="Disordered" evidence="28">
    <location>
        <begin position="525"/>
        <end position="565"/>
    </location>
</feature>
<evidence type="ECO:0000256" key="14">
    <source>
        <dbReference type="ARBA" id="ARBA00022801"/>
    </source>
</evidence>
<keyword evidence="29" id="KW-1133">Transmembrane helix</keyword>
<dbReference type="InterPro" id="IPR022812">
    <property type="entry name" value="Dynamin"/>
</dbReference>
<dbReference type="GO" id="GO:0016559">
    <property type="term" value="P:peroxisome fission"/>
    <property type="evidence" value="ECO:0000318"/>
    <property type="project" value="GO_Central"/>
</dbReference>
<reference evidence="32" key="2">
    <citation type="submission" date="2025-08" db="UniProtKB">
        <authorList>
            <consortium name="Ensembl"/>
        </authorList>
    </citation>
    <scope>IDENTIFICATION</scope>
    <source>
        <strain evidence="32">Hd-rR</strain>
    </source>
</reference>
<evidence type="ECO:0000256" key="20">
    <source>
        <dbReference type="ARBA" id="ARBA00023134"/>
    </source>
</evidence>
<dbReference type="InterPro" id="IPR045063">
    <property type="entry name" value="Dynamin_N"/>
</dbReference>
<keyword evidence="14" id="KW-0378">Hydrolase</keyword>
<evidence type="ECO:0000256" key="27">
    <source>
        <dbReference type="RuleBase" id="RU003932"/>
    </source>
</evidence>
<dbReference type="GO" id="GO:0005874">
    <property type="term" value="C:microtubule"/>
    <property type="evidence" value="ECO:0000318"/>
    <property type="project" value="GO_Central"/>
</dbReference>
<dbReference type="AlphaFoldDB" id="A0A3B3ICJ0"/>